<dbReference type="Gene3D" id="3.60.20.10">
    <property type="entry name" value="Glutamine Phosphoribosylpyrophosphate, subunit 1, domain 1"/>
    <property type="match status" value="1"/>
</dbReference>
<dbReference type="AlphaFoldDB" id="A0A654LVF3"/>
<dbReference type="GO" id="GO:0005839">
    <property type="term" value="C:proteasome core complex"/>
    <property type="evidence" value="ECO:0007669"/>
    <property type="project" value="InterPro"/>
</dbReference>
<dbReference type="GO" id="GO:0004175">
    <property type="term" value="F:endopeptidase activity"/>
    <property type="evidence" value="ECO:0007669"/>
    <property type="project" value="UniProtKB-ARBA"/>
</dbReference>
<gene>
    <name evidence="2" type="ORF">NMY3_00980</name>
</gene>
<protein>
    <submittedName>
        <fullName evidence="2">Proteasome subunit alpha</fullName>
    </submittedName>
</protein>
<organism evidence="2 3">
    <name type="scientific">Candidatus Nitrosocosmicus oleophilus</name>
    <dbReference type="NCBI Taxonomy" id="1353260"/>
    <lineage>
        <taxon>Archaea</taxon>
        <taxon>Nitrososphaerota</taxon>
        <taxon>Nitrososphaeria</taxon>
        <taxon>Nitrososphaerales</taxon>
        <taxon>Nitrososphaeraceae</taxon>
        <taxon>Candidatus Nitrosocosmicus</taxon>
    </lineage>
</organism>
<dbReference type="Proteomes" id="UP000058925">
    <property type="component" value="Chromosome"/>
</dbReference>
<dbReference type="KEGG" id="taa:NMY3_00980"/>
<accession>A0A654LVF3</accession>
<dbReference type="OrthoDB" id="6330at2157"/>
<dbReference type="PANTHER" id="PTHR11599">
    <property type="entry name" value="PROTEASOME SUBUNIT ALPHA/BETA"/>
    <property type="match status" value="1"/>
</dbReference>
<sequence>MSEDNNSVGSPYSFGNNNRYPYYYGQGGRLVLVDNALEAVNKGSTTIGLKTSEFALISSHIKPTLPLVDPNEKIFVIDKHIGATGAGYIADIEHLIEEIRLQGQKHRISYDSSIDIRSITKHLSTYLHNYTIYAVRPQAASIIITGVDESGIHLYRVDPSGTYLKGGGFAIGHASDGALDVIQKGYDTNMNIEQALKLSNEAIEKAIGEKPVVESGIVTSKGFTKLRQKL</sequence>
<keyword evidence="1 2" id="KW-0647">Proteasome</keyword>
<keyword evidence="3" id="KW-1185">Reference proteome</keyword>
<dbReference type="RefSeq" id="WP_196817712.1">
    <property type="nucleotide sequence ID" value="NZ_CP012850.1"/>
</dbReference>
<proteinExistence type="predicted"/>
<dbReference type="Pfam" id="PF00227">
    <property type="entry name" value="Proteasome"/>
    <property type="match status" value="1"/>
</dbReference>
<dbReference type="EMBL" id="CP012850">
    <property type="protein sequence ID" value="ALI35185.1"/>
    <property type="molecule type" value="Genomic_DNA"/>
</dbReference>
<dbReference type="SUPFAM" id="SSF56235">
    <property type="entry name" value="N-terminal nucleophile aminohydrolases (Ntn hydrolases)"/>
    <property type="match status" value="1"/>
</dbReference>
<evidence type="ECO:0000313" key="2">
    <source>
        <dbReference type="EMBL" id="ALI35185.1"/>
    </source>
</evidence>
<reference evidence="3" key="1">
    <citation type="submission" date="2015-10" db="EMBL/GenBank/DDBJ databases">
        <title>Niche specialization of a soil ammonia-oxidizing archaeon, Candidatus Nitrosocosmicus oleophilus.</title>
        <authorList>
            <person name="Jung M.-Y."/>
            <person name="Rhee S.-K."/>
        </authorList>
    </citation>
    <scope>NUCLEOTIDE SEQUENCE [LARGE SCALE GENOMIC DNA]</scope>
    <source>
        <strain evidence="3">MY3</strain>
    </source>
</reference>
<dbReference type="InterPro" id="IPR050115">
    <property type="entry name" value="Proteasome_alpha"/>
</dbReference>
<dbReference type="InterPro" id="IPR001353">
    <property type="entry name" value="Proteasome_sua/b"/>
</dbReference>
<evidence type="ECO:0000256" key="1">
    <source>
        <dbReference type="ARBA" id="ARBA00022942"/>
    </source>
</evidence>
<name>A0A654LVF3_9ARCH</name>
<dbReference type="GO" id="GO:0051603">
    <property type="term" value="P:proteolysis involved in protein catabolic process"/>
    <property type="evidence" value="ECO:0007669"/>
    <property type="project" value="InterPro"/>
</dbReference>
<evidence type="ECO:0000313" key="3">
    <source>
        <dbReference type="Proteomes" id="UP000058925"/>
    </source>
</evidence>
<dbReference type="InterPro" id="IPR029055">
    <property type="entry name" value="Ntn_hydrolases_N"/>
</dbReference>
<dbReference type="GeneID" id="60421108"/>